<dbReference type="SUPFAM" id="SSF52540">
    <property type="entry name" value="P-loop containing nucleoside triphosphate hydrolases"/>
    <property type="match status" value="1"/>
</dbReference>
<evidence type="ECO:0000256" key="1">
    <source>
        <dbReference type="ARBA" id="ARBA00005417"/>
    </source>
</evidence>
<dbReference type="AlphaFoldDB" id="X1STA8"/>
<dbReference type="GO" id="GO:0005524">
    <property type="term" value="F:ATP binding"/>
    <property type="evidence" value="ECO:0007669"/>
    <property type="project" value="UniProtKB-KW"/>
</dbReference>
<protein>
    <recommendedName>
        <fullName evidence="5">ABC transporter domain-containing protein</fullName>
    </recommendedName>
</protein>
<dbReference type="InterPro" id="IPR050763">
    <property type="entry name" value="ABC_transporter_ATP-binding"/>
</dbReference>
<comment type="similarity">
    <text evidence="1">Belongs to the ABC transporter superfamily.</text>
</comment>
<evidence type="ECO:0000256" key="4">
    <source>
        <dbReference type="ARBA" id="ARBA00022840"/>
    </source>
</evidence>
<gene>
    <name evidence="6" type="ORF">S12H4_33147</name>
</gene>
<evidence type="ECO:0000259" key="5">
    <source>
        <dbReference type="Pfam" id="PF00005"/>
    </source>
</evidence>
<dbReference type="InterPro" id="IPR003439">
    <property type="entry name" value="ABC_transporter-like_ATP-bd"/>
</dbReference>
<dbReference type="PANTHER" id="PTHR42711">
    <property type="entry name" value="ABC TRANSPORTER ATP-BINDING PROTEIN"/>
    <property type="match status" value="1"/>
</dbReference>
<dbReference type="EMBL" id="BARW01019514">
    <property type="protein sequence ID" value="GAI96168.1"/>
    <property type="molecule type" value="Genomic_DNA"/>
</dbReference>
<keyword evidence="3" id="KW-0547">Nucleotide-binding</keyword>
<organism evidence="6">
    <name type="scientific">marine sediment metagenome</name>
    <dbReference type="NCBI Taxonomy" id="412755"/>
    <lineage>
        <taxon>unclassified sequences</taxon>
        <taxon>metagenomes</taxon>
        <taxon>ecological metagenomes</taxon>
    </lineage>
</organism>
<name>X1STA8_9ZZZZ</name>
<proteinExistence type="inferred from homology"/>
<evidence type="ECO:0000256" key="3">
    <source>
        <dbReference type="ARBA" id="ARBA00022741"/>
    </source>
</evidence>
<evidence type="ECO:0000313" key="6">
    <source>
        <dbReference type="EMBL" id="GAI96168.1"/>
    </source>
</evidence>
<feature type="non-terminal residue" evidence="6">
    <location>
        <position position="53"/>
    </location>
</feature>
<sequence length="53" mass="5692">MIRIDSATKRYGATVAVDNLSLNVQEGEVCVLIGPSGCGKTTTLRMINRLVEP</sequence>
<keyword evidence="2" id="KW-0813">Transport</keyword>
<keyword evidence="4" id="KW-0067">ATP-binding</keyword>
<dbReference type="InterPro" id="IPR027417">
    <property type="entry name" value="P-loop_NTPase"/>
</dbReference>
<feature type="domain" description="ABC transporter" evidence="5">
    <location>
        <begin position="17"/>
        <end position="53"/>
    </location>
</feature>
<comment type="caution">
    <text evidence="6">The sequence shown here is derived from an EMBL/GenBank/DDBJ whole genome shotgun (WGS) entry which is preliminary data.</text>
</comment>
<dbReference type="PANTHER" id="PTHR42711:SF5">
    <property type="entry name" value="ABC TRANSPORTER ATP-BINDING PROTEIN NATA"/>
    <property type="match status" value="1"/>
</dbReference>
<evidence type="ECO:0000256" key="2">
    <source>
        <dbReference type="ARBA" id="ARBA00022448"/>
    </source>
</evidence>
<dbReference type="GO" id="GO:0016887">
    <property type="term" value="F:ATP hydrolysis activity"/>
    <property type="evidence" value="ECO:0007669"/>
    <property type="project" value="InterPro"/>
</dbReference>
<accession>X1STA8</accession>
<dbReference type="Gene3D" id="3.40.50.300">
    <property type="entry name" value="P-loop containing nucleotide triphosphate hydrolases"/>
    <property type="match status" value="1"/>
</dbReference>
<dbReference type="Pfam" id="PF00005">
    <property type="entry name" value="ABC_tran"/>
    <property type="match status" value="1"/>
</dbReference>
<reference evidence="6" key="1">
    <citation type="journal article" date="2014" name="Front. Microbiol.">
        <title>High frequency of phylogenetically diverse reductive dehalogenase-homologous genes in deep subseafloor sedimentary metagenomes.</title>
        <authorList>
            <person name="Kawai M."/>
            <person name="Futagami T."/>
            <person name="Toyoda A."/>
            <person name="Takaki Y."/>
            <person name="Nishi S."/>
            <person name="Hori S."/>
            <person name="Arai W."/>
            <person name="Tsubouchi T."/>
            <person name="Morono Y."/>
            <person name="Uchiyama I."/>
            <person name="Ito T."/>
            <person name="Fujiyama A."/>
            <person name="Inagaki F."/>
            <person name="Takami H."/>
        </authorList>
    </citation>
    <scope>NUCLEOTIDE SEQUENCE</scope>
    <source>
        <strain evidence="6">Expedition CK06-06</strain>
    </source>
</reference>